<feature type="compositionally biased region" description="Acidic residues" evidence="1">
    <location>
        <begin position="1"/>
        <end position="53"/>
    </location>
</feature>
<accession>A0A6A6R8P3</accession>
<keyword evidence="3" id="KW-1185">Reference proteome</keyword>
<gene>
    <name evidence="2" type="ORF">BU16DRAFT_555496</name>
</gene>
<feature type="region of interest" description="Disordered" evidence="1">
    <location>
        <begin position="1"/>
        <end position="75"/>
    </location>
</feature>
<organism evidence="2 3">
    <name type="scientific">Lophium mytilinum</name>
    <dbReference type="NCBI Taxonomy" id="390894"/>
    <lineage>
        <taxon>Eukaryota</taxon>
        <taxon>Fungi</taxon>
        <taxon>Dikarya</taxon>
        <taxon>Ascomycota</taxon>
        <taxon>Pezizomycotina</taxon>
        <taxon>Dothideomycetes</taxon>
        <taxon>Pleosporomycetidae</taxon>
        <taxon>Mytilinidiales</taxon>
        <taxon>Mytilinidiaceae</taxon>
        <taxon>Lophium</taxon>
    </lineage>
</organism>
<sequence length="394" mass="42826">MDAIELEADELDSAGDEDAESEEESELDAVELEVDEDCDDVDEEAESEEESELDVVKLEADGDGDGDEEAESESEAELVAVKLEVDELDSDALPITKASHFWPLLKYVVPLAAGQVRAVVEGDADETILEDVVEDIVGLVDPLALPLEPRRELKMPVNTLLTPVTKKYDVPDAARLKRTVLLPVELDANVELEKRLSAVELVELDGIIELEGELVATKELVELEANVELKGELVAVEPEEELVATEELLVVVELIGETELEATKEFEVVGDEEPPTPPRLMLVIDRLGKLNDRPETAAELDITELLEETELMIETEIESTLDVVVAETALDADVVIRLVMDGARDELELELDEESSVAELVTAGELVVNAVDDDVATGDEDGATVRTASQTVGL</sequence>
<name>A0A6A6R8P3_9PEZI</name>
<evidence type="ECO:0000313" key="3">
    <source>
        <dbReference type="Proteomes" id="UP000799750"/>
    </source>
</evidence>
<feature type="compositionally biased region" description="Acidic residues" evidence="1">
    <location>
        <begin position="61"/>
        <end position="75"/>
    </location>
</feature>
<evidence type="ECO:0000313" key="2">
    <source>
        <dbReference type="EMBL" id="KAF2500989.1"/>
    </source>
</evidence>
<proteinExistence type="predicted"/>
<dbReference type="Proteomes" id="UP000799750">
    <property type="component" value="Unassembled WGS sequence"/>
</dbReference>
<dbReference type="AlphaFoldDB" id="A0A6A6R8P3"/>
<dbReference type="EMBL" id="MU004182">
    <property type="protein sequence ID" value="KAF2500989.1"/>
    <property type="molecule type" value="Genomic_DNA"/>
</dbReference>
<reference evidence="2" key="1">
    <citation type="journal article" date="2020" name="Stud. Mycol.">
        <title>101 Dothideomycetes genomes: a test case for predicting lifestyles and emergence of pathogens.</title>
        <authorList>
            <person name="Haridas S."/>
            <person name="Albert R."/>
            <person name="Binder M."/>
            <person name="Bloem J."/>
            <person name="Labutti K."/>
            <person name="Salamov A."/>
            <person name="Andreopoulos B."/>
            <person name="Baker S."/>
            <person name="Barry K."/>
            <person name="Bills G."/>
            <person name="Bluhm B."/>
            <person name="Cannon C."/>
            <person name="Castanera R."/>
            <person name="Culley D."/>
            <person name="Daum C."/>
            <person name="Ezra D."/>
            <person name="Gonzalez J."/>
            <person name="Henrissat B."/>
            <person name="Kuo A."/>
            <person name="Liang C."/>
            <person name="Lipzen A."/>
            <person name="Lutzoni F."/>
            <person name="Magnuson J."/>
            <person name="Mondo S."/>
            <person name="Nolan M."/>
            <person name="Ohm R."/>
            <person name="Pangilinan J."/>
            <person name="Park H.-J."/>
            <person name="Ramirez L."/>
            <person name="Alfaro M."/>
            <person name="Sun H."/>
            <person name="Tritt A."/>
            <person name="Yoshinaga Y."/>
            <person name="Zwiers L.-H."/>
            <person name="Turgeon B."/>
            <person name="Goodwin S."/>
            <person name="Spatafora J."/>
            <person name="Crous P."/>
            <person name="Grigoriev I."/>
        </authorList>
    </citation>
    <scope>NUCLEOTIDE SEQUENCE</scope>
    <source>
        <strain evidence="2">CBS 269.34</strain>
    </source>
</reference>
<protein>
    <submittedName>
        <fullName evidence="2">Uncharacterized protein</fullName>
    </submittedName>
</protein>
<evidence type="ECO:0000256" key="1">
    <source>
        <dbReference type="SAM" id="MobiDB-lite"/>
    </source>
</evidence>